<keyword evidence="7" id="KW-0256">Endoplasmic reticulum</keyword>
<dbReference type="InterPro" id="IPR058545">
    <property type="entry name" value="Beta-prop_EMC1_1st"/>
</dbReference>
<keyword evidence="5 11" id="KW-0812">Transmembrane</keyword>
<evidence type="ECO:0000256" key="7">
    <source>
        <dbReference type="ARBA" id="ARBA00022824"/>
    </source>
</evidence>
<evidence type="ECO:0000256" key="2">
    <source>
        <dbReference type="ARBA" id="ARBA00007904"/>
    </source>
</evidence>
<comment type="similarity">
    <text evidence="2">Belongs to the EMC1 family.</text>
</comment>
<evidence type="ECO:0000313" key="16">
    <source>
        <dbReference type="Proteomes" id="UP001172155"/>
    </source>
</evidence>
<name>A0AA40F1B2_9PEZI</name>
<keyword evidence="10" id="KW-0325">Glycoprotein</keyword>
<dbReference type="GO" id="GO:0072546">
    <property type="term" value="C:EMC complex"/>
    <property type="evidence" value="ECO:0007669"/>
    <property type="project" value="InterPro"/>
</dbReference>
<dbReference type="SUPFAM" id="SSF50998">
    <property type="entry name" value="Quinoprotein alcohol dehydrogenase-like"/>
    <property type="match status" value="2"/>
</dbReference>
<feature type="domain" description="EMC1 first beta-propeller" evidence="14">
    <location>
        <begin position="26"/>
        <end position="432"/>
    </location>
</feature>
<dbReference type="GO" id="GO:0034975">
    <property type="term" value="P:protein folding in endoplasmic reticulum"/>
    <property type="evidence" value="ECO:0007669"/>
    <property type="project" value="TreeGrafter"/>
</dbReference>
<sequence>MARKPYARLSTALALLAVTAPPAVRAVFRDEVGHLDYHYALLGLPQRETTFFHRPRPDDRASLLYTLSDVGVLGAVNPSTSALVWRQELNTMTAAGAPPRGFTRAAEGEGWVASAMGGAVHAWDAVGGRNRFWVAFEGEVRDLEIMEMTEAEGRKDLLALFEEGSGEVVVRRLSGEDGSVVWEHRDATRDVPLQVSTSVEKVFAVGLKGTVAGGYSIRVAVLDTLTGKRKDEIVLGTKGEVRGEGDVMFVGANSAVPVVAWTDADKTKVFVNVLGTKGKQEFALPTGTVDVEIHAPHLVQSEPHFLVHARTSTGNQAEVYHVNLKTNNIVKAYDLPLLPGHGAFSTSSDGANVYFTRITNDEVILLSSASHGVLGRWPLGTGGAKANALHGVSEVIKKAGAKDSYAVRAAAVTDADEWVMVRNGEIAWTRPEGLSGAVAAAFAEIPESEELVKSLEQEAHSNPLAAYIHRVQRHIGDLEYLPAYLNALPSRLISSILGTEVSAKEGKLARDGFGFHKLAIIATRRGMVYGLDVANSGNIIWSKRAFDIAKGDSWNVTGILADESTGQVHIVGTNGDRVAIEADTGRIVDAAAPGPEKTTQSVVLADTASGPMILPVGVNGVIGEVSSDKAPKQTIVVRGANDELKGIAFVADGSTSSPTTAWVFSPPKGQRVVDIATRPAHDPIASIGRVLGDRTVKYKYLNPNTLVVAAVDDKTSTLSVYLLDTVSGQVLSSSTYSGVDTTKSIDCALAENWFVCSFFGQYTLRDDSTKSLKGYQMAVTDLYESDEANDRGPLADAPQFSSLEPIENPAGTVLPSAVSQVYVVNTPVTALQVTQTRQGITSRALLAYMPDAHGIASLPRMILEPRRPVGRDPTPAEQEEGLMRYHPAIEIDPKIVITHEREVVGVRQIITAPAIVESTSLVLAVGIDVFGTRVAPSLLFDILGAGFNKVTLVGTVLAISAGVVALKPMVKKRQINGLWTAPM</sequence>
<keyword evidence="9 11" id="KW-0472">Membrane</keyword>
<dbReference type="InterPro" id="IPR011047">
    <property type="entry name" value="Quinoprotein_ADH-like_sf"/>
</dbReference>
<evidence type="ECO:0000256" key="3">
    <source>
        <dbReference type="ARBA" id="ARBA00011276"/>
    </source>
</evidence>
<evidence type="ECO:0000256" key="6">
    <source>
        <dbReference type="ARBA" id="ARBA00022729"/>
    </source>
</evidence>
<evidence type="ECO:0000256" key="8">
    <source>
        <dbReference type="ARBA" id="ARBA00022989"/>
    </source>
</evidence>
<dbReference type="PANTHER" id="PTHR21573">
    <property type="entry name" value="ER MEMBRANE PROTEIN COMPLEX SUBUNIT 1"/>
    <property type="match status" value="1"/>
</dbReference>
<gene>
    <name evidence="15" type="ORF">B0T18DRAFT_320881</name>
</gene>
<evidence type="ECO:0000256" key="10">
    <source>
        <dbReference type="ARBA" id="ARBA00023180"/>
    </source>
</evidence>
<organism evidence="15 16">
    <name type="scientific">Schizothecium vesticola</name>
    <dbReference type="NCBI Taxonomy" id="314040"/>
    <lineage>
        <taxon>Eukaryota</taxon>
        <taxon>Fungi</taxon>
        <taxon>Dikarya</taxon>
        <taxon>Ascomycota</taxon>
        <taxon>Pezizomycotina</taxon>
        <taxon>Sordariomycetes</taxon>
        <taxon>Sordariomycetidae</taxon>
        <taxon>Sordariales</taxon>
        <taxon>Schizotheciaceae</taxon>
        <taxon>Schizothecium</taxon>
    </lineage>
</organism>
<dbReference type="Pfam" id="PF25293">
    <property type="entry name" value="Beta-prop_EMC1_N"/>
    <property type="match status" value="1"/>
</dbReference>
<feature type="transmembrane region" description="Helical" evidence="11">
    <location>
        <begin position="946"/>
        <end position="966"/>
    </location>
</feature>
<keyword evidence="8 11" id="KW-1133">Transmembrane helix</keyword>
<evidence type="ECO:0000256" key="5">
    <source>
        <dbReference type="ARBA" id="ARBA00022692"/>
    </source>
</evidence>
<accession>A0AA40F1B2</accession>
<dbReference type="InterPro" id="IPR011678">
    <property type="entry name" value="EMC1_C"/>
</dbReference>
<comment type="subunit">
    <text evidence="3">Component of the ER membrane protein complex (EMC).</text>
</comment>
<dbReference type="AlphaFoldDB" id="A0AA40F1B2"/>
<dbReference type="Pfam" id="PF07774">
    <property type="entry name" value="EMC1_C"/>
    <property type="match status" value="1"/>
</dbReference>
<dbReference type="EMBL" id="JAUKUD010000003">
    <property type="protein sequence ID" value="KAK0749216.1"/>
    <property type="molecule type" value="Genomic_DNA"/>
</dbReference>
<evidence type="ECO:0000313" key="15">
    <source>
        <dbReference type="EMBL" id="KAK0749216.1"/>
    </source>
</evidence>
<keyword evidence="16" id="KW-1185">Reference proteome</keyword>
<feature type="domain" description="ER membrane protein complex subunit 1 C-terminal" evidence="13">
    <location>
        <begin position="750"/>
        <end position="979"/>
    </location>
</feature>
<evidence type="ECO:0000256" key="1">
    <source>
        <dbReference type="ARBA" id="ARBA00004115"/>
    </source>
</evidence>
<evidence type="ECO:0000256" key="4">
    <source>
        <dbReference type="ARBA" id="ARBA00020824"/>
    </source>
</evidence>
<feature type="chain" id="PRO_5041295747" description="ER membrane protein complex subunit 1" evidence="12">
    <location>
        <begin position="27"/>
        <end position="983"/>
    </location>
</feature>
<protein>
    <recommendedName>
        <fullName evidence="4">ER membrane protein complex subunit 1</fullName>
    </recommendedName>
</protein>
<evidence type="ECO:0000256" key="11">
    <source>
        <dbReference type="SAM" id="Phobius"/>
    </source>
</evidence>
<evidence type="ECO:0000259" key="14">
    <source>
        <dbReference type="Pfam" id="PF25293"/>
    </source>
</evidence>
<comment type="caution">
    <text evidence="15">The sequence shown here is derived from an EMBL/GenBank/DDBJ whole genome shotgun (WGS) entry which is preliminary data.</text>
</comment>
<dbReference type="PANTHER" id="PTHR21573:SF0">
    <property type="entry name" value="ER MEMBRANE PROTEIN COMPLEX SUBUNIT 1"/>
    <property type="match status" value="1"/>
</dbReference>
<evidence type="ECO:0000256" key="12">
    <source>
        <dbReference type="SAM" id="SignalP"/>
    </source>
</evidence>
<keyword evidence="6 12" id="KW-0732">Signal</keyword>
<evidence type="ECO:0000256" key="9">
    <source>
        <dbReference type="ARBA" id="ARBA00023136"/>
    </source>
</evidence>
<dbReference type="InterPro" id="IPR026895">
    <property type="entry name" value="EMC1"/>
</dbReference>
<comment type="subcellular location">
    <subcellularLocation>
        <location evidence="1">Endoplasmic reticulum membrane</location>
        <topology evidence="1">Single-pass type I membrane protein</topology>
    </subcellularLocation>
</comment>
<evidence type="ECO:0000259" key="13">
    <source>
        <dbReference type="Pfam" id="PF07774"/>
    </source>
</evidence>
<dbReference type="Proteomes" id="UP001172155">
    <property type="component" value="Unassembled WGS sequence"/>
</dbReference>
<reference evidence="15" key="1">
    <citation type="submission" date="2023-06" db="EMBL/GenBank/DDBJ databases">
        <title>Genome-scale phylogeny and comparative genomics of the fungal order Sordariales.</title>
        <authorList>
            <consortium name="Lawrence Berkeley National Laboratory"/>
            <person name="Hensen N."/>
            <person name="Bonometti L."/>
            <person name="Westerberg I."/>
            <person name="Brannstrom I.O."/>
            <person name="Guillou S."/>
            <person name="Cros-Aarteil S."/>
            <person name="Calhoun S."/>
            <person name="Haridas S."/>
            <person name="Kuo A."/>
            <person name="Mondo S."/>
            <person name="Pangilinan J."/>
            <person name="Riley R."/>
            <person name="LaButti K."/>
            <person name="Andreopoulos B."/>
            <person name="Lipzen A."/>
            <person name="Chen C."/>
            <person name="Yanf M."/>
            <person name="Daum C."/>
            <person name="Ng V."/>
            <person name="Clum A."/>
            <person name="Steindorff A."/>
            <person name="Ohm R."/>
            <person name="Martin F."/>
            <person name="Silar P."/>
            <person name="Natvig D."/>
            <person name="Lalanne C."/>
            <person name="Gautier V."/>
            <person name="Ament-velasquez S.L."/>
            <person name="Kruys A."/>
            <person name="Hutchinson M.I."/>
            <person name="Powell A.J."/>
            <person name="Barry K."/>
            <person name="Miller A.N."/>
            <person name="Grigoriev I.V."/>
            <person name="Debuchy R."/>
            <person name="Gladieux P."/>
            <person name="Thoren M.H."/>
            <person name="Johannesson H."/>
        </authorList>
    </citation>
    <scope>NUCLEOTIDE SEQUENCE</scope>
    <source>
        <strain evidence="15">SMH3187-1</strain>
    </source>
</reference>
<proteinExistence type="inferred from homology"/>
<feature type="signal peptide" evidence="12">
    <location>
        <begin position="1"/>
        <end position="26"/>
    </location>
</feature>